<dbReference type="Pfam" id="PF01751">
    <property type="entry name" value="Toprim"/>
    <property type="match status" value="1"/>
</dbReference>
<dbReference type="PANTHER" id="PTHR39156">
    <property type="entry name" value="RIBONUCLEASE M5"/>
    <property type="match status" value="1"/>
</dbReference>
<evidence type="ECO:0000313" key="3">
    <source>
        <dbReference type="Proteomes" id="UP001145050"/>
    </source>
</evidence>
<protein>
    <submittedName>
        <fullName evidence="2">Toprim domain-containing protein</fullName>
    </submittedName>
</protein>
<comment type="caution">
    <text evidence="2">The sequence shown here is derived from an EMBL/GenBank/DDBJ whole genome shotgun (WGS) entry which is preliminary data.</text>
</comment>
<proteinExistence type="predicted"/>
<dbReference type="RefSeq" id="WP_272434608.1">
    <property type="nucleotide sequence ID" value="NZ_JAMQKB010000001.1"/>
</dbReference>
<organism evidence="2 3">
    <name type="scientific">Terrihalobacillus insolitus</name>
    <dbReference type="NCBI Taxonomy" id="2950438"/>
    <lineage>
        <taxon>Bacteria</taxon>
        <taxon>Bacillati</taxon>
        <taxon>Bacillota</taxon>
        <taxon>Bacilli</taxon>
        <taxon>Bacillales</taxon>
        <taxon>Bacillaceae</taxon>
        <taxon>Terrihalobacillus</taxon>
    </lineage>
</organism>
<evidence type="ECO:0000313" key="2">
    <source>
        <dbReference type="EMBL" id="MDC3422971.1"/>
    </source>
</evidence>
<sequence length="116" mass="13289">MEKEDKVIIVEGRTDKQQISKIIAEDVEIICTNGTIGIDRLEQLILDHDLDHKDVYILVDEDYSGHKLRKQLSFELPHADHIYIDRAYREVAATPAQELAAVLLSKRISIHPIFLS</sequence>
<keyword evidence="3" id="KW-1185">Reference proteome</keyword>
<name>A0A9X3WSF4_9BACI</name>
<accession>A0A9X3WSF4</accession>
<dbReference type="GO" id="GO:0006364">
    <property type="term" value="P:rRNA processing"/>
    <property type="evidence" value="ECO:0007669"/>
    <property type="project" value="TreeGrafter"/>
</dbReference>
<dbReference type="GO" id="GO:0043822">
    <property type="term" value="F:ribonuclease M5 activity"/>
    <property type="evidence" value="ECO:0007669"/>
    <property type="project" value="TreeGrafter"/>
</dbReference>
<feature type="domain" description="Toprim" evidence="1">
    <location>
        <begin position="5"/>
        <end position="91"/>
    </location>
</feature>
<reference evidence="2" key="1">
    <citation type="submission" date="2022-06" db="EMBL/GenBank/DDBJ databases">
        <title>Aquibacillus sp. a new bacterium isolated from soil saline samples.</title>
        <authorList>
            <person name="Galisteo C."/>
            <person name="De La Haba R."/>
            <person name="Sanchez-Porro C."/>
            <person name="Ventosa A."/>
        </authorList>
    </citation>
    <scope>NUCLEOTIDE SEQUENCE</scope>
    <source>
        <strain evidence="2">3ASR75-11</strain>
    </source>
</reference>
<dbReference type="Proteomes" id="UP001145050">
    <property type="component" value="Unassembled WGS sequence"/>
</dbReference>
<gene>
    <name evidence="2" type="ORF">NC797_00430</name>
</gene>
<dbReference type="EMBL" id="JAMQKB010000001">
    <property type="protein sequence ID" value="MDC3422971.1"/>
    <property type="molecule type" value="Genomic_DNA"/>
</dbReference>
<dbReference type="SMART" id="SM00493">
    <property type="entry name" value="TOPRIM"/>
    <property type="match status" value="1"/>
</dbReference>
<dbReference type="AlphaFoldDB" id="A0A9X3WSF4"/>
<dbReference type="PANTHER" id="PTHR39156:SF2">
    <property type="entry name" value="DNA PRIMASE (BACTERIAL TYPE) AND SMALL PRIMASE-LIKE PROTEINS"/>
    <property type="match status" value="1"/>
</dbReference>
<dbReference type="PROSITE" id="PS50880">
    <property type="entry name" value="TOPRIM"/>
    <property type="match status" value="1"/>
</dbReference>
<evidence type="ECO:0000259" key="1">
    <source>
        <dbReference type="PROSITE" id="PS50880"/>
    </source>
</evidence>
<dbReference type="InterPro" id="IPR006171">
    <property type="entry name" value="TOPRIM_dom"/>
</dbReference>
<dbReference type="SUPFAM" id="SSF110455">
    <property type="entry name" value="Toprim domain"/>
    <property type="match status" value="1"/>
</dbReference>
<dbReference type="Gene3D" id="3.40.1360.10">
    <property type="match status" value="1"/>
</dbReference>